<comment type="caution">
    <text evidence="1">The sequence shown here is derived from an EMBL/GenBank/DDBJ whole genome shotgun (WGS) entry which is preliminary data.</text>
</comment>
<sequence>MLKRPCAGRRAAAELMDVLMRRDPAEVLLPHGHPSLETSGRIIFIVLVDAELSRQQSYHSHVDLSSAPLTSEYVLALKRHTIKRFIVEAI</sequence>
<dbReference type="Proteomes" id="UP001335648">
    <property type="component" value="Unassembled WGS sequence"/>
</dbReference>
<keyword evidence="2" id="KW-1185">Reference proteome</keyword>
<dbReference type="EMBL" id="JAULUE010002056">
    <property type="protein sequence ID" value="KAK5890320.1"/>
    <property type="molecule type" value="Genomic_DNA"/>
</dbReference>
<accession>A0AAN8BRZ4</accession>
<reference evidence="1 2" key="1">
    <citation type="journal article" date="2023" name="Mol. Biol. Evol.">
        <title>Genomics of Secondarily Temperate Adaptation in the Only Non-Antarctic Icefish.</title>
        <authorList>
            <person name="Rivera-Colon A.G."/>
            <person name="Rayamajhi N."/>
            <person name="Minhas B.F."/>
            <person name="Madrigal G."/>
            <person name="Bilyk K.T."/>
            <person name="Yoon V."/>
            <person name="Hune M."/>
            <person name="Gregory S."/>
            <person name="Cheng C.H.C."/>
            <person name="Catchen J.M."/>
        </authorList>
    </citation>
    <scope>NUCLEOTIDE SEQUENCE [LARGE SCALE GENOMIC DNA]</scope>
    <source>
        <strain evidence="1">JC2023a</strain>
    </source>
</reference>
<organism evidence="1 2">
    <name type="scientific">Champsocephalus esox</name>
    <name type="common">pike icefish</name>
    <dbReference type="NCBI Taxonomy" id="159716"/>
    <lineage>
        <taxon>Eukaryota</taxon>
        <taxon>Metazoa</taxon>
        <taxon>Chordata</taxon>
        <taxon>Craniata</taxon>
        <taxon>Vertebrata</taxon>
        <taxon>Euteleostomi</taxon>
        <taxon>Actinopterygii</taxon>
        <taxon>Neopterygii</taxon>
        <taxon>Teleostei</taxon>
        <taxon>Neoteleostei</taxon>
        <taxon>Acanthomorphata</taxon>
        <taxon>Eupercaria</taxon>
        <taxon>Perciformes</taxon>
        <taxon>Notothenioidei</taxon>
        <taxon>Channichthyidae</taxon>
        <taxon>Champsocephalus</taxon>
    </lineage>
</organism>
<dbReference type="AlphaFoldDB" id="A0AAN8BRZ4"/>
<gene>
    <name evidence="1" type="ORF">CesoFtcFv8_013849</name>
</gene>
<protein>
    <submittedName>
        <fullName evidence="1">Uncharacterized protein</fullName>
    </submittedName>
</protein>
<evidence type="ECO:0000313" key="2">
    <source>
        <dbReference type="Proteomes" id="UP001335648"/>
    </source>
</evidence>
<proteinExistence type="predicted"/>
<name>A0AAN8BRZ4_9TELE</name>
<evidence type="ECO:0000313" key="1">
    <source>
        <dbReference type="EMBL" id="KAK5890320.1"/>
    </source>
</evidence>